<evidence type="ECO:0000256" key="3">
    <source>
        <dbReference type="ARBA" id="ARBA00022989"/>
    </source>
</evidence>
<evidence type="ECO:0000256" key="4">
    <source>
        <dbReference type="ARBA" id="ARBA00023136"/>
    </source>
</evidence>
<dbReference type="EMBL" id="HBKR01000022">
    <property type="protein sequence ID" value="CAE2262447.1"/>
    <property type="molecule type" value="Transcribed_RNA"/>
</dbReference>
<dbReference type="AlphaFoldDB" id="A0A7S4JFZ7"/>
<evidence type="ECO:0000256" key="6">
    <source>
        <dbReference type="SAM" id="SignalP"/>
    </source>
</evidence>
<keyword evidence="3 5" id="KW-1133">Transmembrane helix</keyword>
<dbReference type="InterPro" id="IPR002293">
    <property type="entry name" value="AA/rel_permease1"/>
</dbReference>
<sequence>MWVLTGFFNFSLCLLSFATLPANRIILPGNVPNDQLLAEMGGNAAGKWLETMVSVDALLVLSGAVLTSYVGVLGLVRRMALDRCLPQFLLRRNEIRDTNHFIIVGFFLLTSSLLILVDGQTTTIAGVYTIAFLGVMCFFTVSAMLLKFKRSKLPREAEASWSFVIFAFILVFMGMIGNIIEYPENFLFFCLYFAAGMIVVWAMLARTTVLKGIIYFLRFTPLRPYCESWLKKKVRDVRNIKVVFFAKIPDLRDMNKAVLYVRENEITSSLKIVHFLPDLSHTPVEWSENVKILDTMYPDLKIDLVLVEGSFCPAHVTSISTTLNVPKNFMFMTCPSDAFRHNLSSFGGVRIIIQGS</sequence>
<feature type="transmembrane region" description="Helical" evidence="5">
    <location>
        <begin position="57"/>
        <end position="76"/>
    </location>
</feature>
<feature type="signal peptide" evidence="6">
    <location>
        <begin position="1"/>
        <end position="18"/>
    </location>
</feature>
<feature type="transmembrane region" description="Helical" evidence="5">
    <location>
        <begin position="97"/>
        <end position="117"/>
    </location>
</feature>
<keyword evidence="6" id="KW-0732">Signal</keyword>
<evidence type="ECO:0000256" key="1">
    <source>
        <dbReference type="ARBA" id="ARBA00004141"/>
    </source>
</evidence>
<evidence type="ECO:0008006" key="8">
    <source>
        <dbReference type="Google" id="ProtNLM"/>
    </source>
</evidence>
<proteinExistence type="predicted"/>
<gene>
    <name evidence="7" type="ORF">NAES01612_LOCUS13</name>
</gene>
<keyword evidence="2 5" id="KW-0812">Transmembrane</keyword>
<accession>A0A7S4JFZ7</accession>
<feature type="chain" id="PRO_5031470734" description="Amino acid permease/ SLC12A domain-containing protein" evidence="6">
    <location>
        <begin position="19"/>
        <end position="356"/>
    </location>
</feature>
<feature type="transmembrane region" description="Helical" evidence="5">
    <location>
        <begin position="158"/>
        <end position="180"/>
    </location>
</feature>
<comment type="subcellular location">
    <subcellularLocation>
        <location evidence="1">Membrane</location>
        <topology evidence="1">Multi-pass membrane protein</topology>
    </subcellularLocation>
</comment>
<organism evidence="7">
    <name type="scientific">Paramoeba aestuarina</name>
    <dbReference type="NCBI Taxonomy" id="180227"/>
    <lineage>
        <taxon>Eukaryota</taxon>
        <taxon>Amoebozoa</taxon>
        <taxon>Discosea</taxon>
        <taxon>Flabellinia</taxon>
        <taxon>Dactylopodida</taxon>
        <taxon>Paramoebidae</taxon>
        <taxon>Paramoeba</taxon>
    </lineage>
</organism>
<feature type="transmembrane region" description="Helical" evidence="5">
    <location>
        <begin position="123"/>
        <end position="146"/>
    </location>
</feature>
<evidence type="ECO:0000313" key="7">
    <source>
        <dbReference type="EMBL" id="CAE2262447.1"/>
    </source>
</evidence>
<dbReference type="Gene3D" id="1.20.1740.10">
    <property type="entry name" value="Amino acid/polyamine transporter I"/>
    <property type="match status" value="1"/>
</dbReference>
<dbReference type="GO" id="GO:0016020">
    <property type="term" value="C:membrane"/>
    <property type="evidence" value="ECO:0007669"/>
    <property type="project" value="UniProtKB-SubCell"/>
</dbReference>
<dbReference type="PANTHER" id="PTHR43243:SF11">
    <property type="entry name" value="AMINO ACID PERMEASE_ SLC12A DOMAIN-CONTAINING PROTEIN"/>
    <property type="match status" value="1"/>
</dbReference>
<dbReference type="Pfam" id="PF13520">
    <property type="entry name" value="AA_permease_2"/>
    <property type="match status" value="1"/>
</dbReference>
<evidence type="ECO:0000256" key="2">
    <source>
        <dbReference type="ARBA" id="ARBA00022692"/>
    </source>
</evidence>
<reference evidence="7" key="1">
    <citation type="submission" date="2021-01" db="EMBL/GenBank/DDBJ databases">
        <authorList>
            <person name="Corre E."/>
            <person name="Pelletier E."/>
            <person name="Niang G."/>
            <person name="Scheremetjew M."/>
            <person name="Finn R."/>
            <person name="Kale V."/>
            <person name="Holt S."/>
            <person name="Cochrane G."/>
            <person name="Meng A."/>
            <person name="Brown T."/>
            <person name="Cohen L."/>
        </authorList>
    </citation>
    <scope>NUCLEOTIDE SEQUENCE</scope>
    <source>
        <strain evidence="7">SoJaBio B1-5/56/2</strain>
    </source>
</reference>
<name>A0A7S4JFZ7_9EUKA</name>
<keyword evidence="4 5" id="KW-0472">Membrane</keyword>
<evidence type="ECO:0000256" key="5">
    <source>
        <dbReference type="SAM" id="Phobius"/>
    </source>
</evidence>
<dbReference type="GO" id="GO:0015171">
    <property type="term" value="F:amino acid transmembrane transporter activity"/>
    <property type="evidence" value="ECO:0007669"/>
    <property type="project" value="TreeGrafter"/>
</dbReference>
<protein>
    <recommendedName>
        <fullName evidence="8">Amino acid permease/ SLC12A domain-containing protein</fullName>
    </recommendedName>
</protein>
<dbReference type="PANTHER" id="PTHR43243">
    <property type="entry name" value="INNER MEMBRANE TRANSPORTER YGJI-RELATED"/>
    <property type="match status" value="1"/>
</dbReference>
<feature type="transmembrane region" description="Helical" evidence="5">
    <location>
        <begin position="186"/>
        <end position="204"/>
    </location>
</feature>